<dbReference type="SMART" id="SM00981">
    <property type="entry name" value="THUMP"/>
    <property type="match status" value="1"/>
</dbReference>
<dbReference type="InterPro" id="IPR002052">
    <property type="entry name" value="DNA_methylase_N6_adenine_CS"/>
</dbReference>
<dbReference type="GO" id="GO:0052915">
    <property type="term" value="F:23S rRNA (guanine(2445)-N(2))-methyltransferase activity"/>
    <property type="evidence" value="ECO:0007669"/>
    <property type="project" value="UniProtKB-UniRule"/>
</dbReference>
<reference evidence="11" key="1">
    <citation type="journal article" date="2013" name="BMC Microbiol.">
        <title>Taxonomy and evolution of bacteriochlorophyll a-containing members of the OM60/NOR5 clade of marine gammaproteobacteria: description of Luminiphilus syltensis gen. nov., sp. nov., reclassification of Haliea rubra as Pseudohaliea rubra gen. nov., comb. nov., and emendation of Chromatocurvus halotolerans.</title>
        <authorList>
            <person name="Spring S."/>
            <person name="Riedel T."/>
            <person name="Sproer C."/>
            <person name="Yan S."/>
            <person name="Harder J."/>
            <person name="Fuchs B.M."/>
        </authorList>
    </citation>
    <scope>NUCLEOTIDE SEQUENCE [LARGE SCALE GENOMIC DNA]</scope>
    <source>
        <strain evidence="11">NOR51-B</strain>
    </source>
</reference>
<evidence type="ECO:0000256" key="3">
    <source>
        <dbReference type="ARBA" id="ARBA00022603"/>
    </source>
</evidence>
<dbReference type="Pfam" id="PF01170">
    <property type="entry name" value="UPF0020"/>
    <property type="match status" value="1"/>
</dbReference>
<dbReference type="EMBL" id="DS999411">
    <property type="protein sequence ID" value="EED36069.1"/>
    <property type="molecule type" value="Genomic_DNA"/>
</dbReference>
<organism evidence="10 11">
    <name type="scientific">Luminiphilus syltensis NOR5-1B</name>
    <dbReference type="NCBI Taxonomy" id="565045"/>
    <lineage>
        <taxon>Bacteria</taxon>
        <taxon>Pseudomonadati</taxon>
        <taxon>Pseudomonadota</taxon>
        <taxon>Gammaproteobacteria</taxon>
        <taxon>Cellvibrionales</taxon>
        <taxon>Halieaceae</taxon>
        <taxon>Luminiphilus</taxon>
    </lineage>
</organism>
<dbReference type="PANTHER" id="PTHR47313">
    <property type="entry name" value="RIBOSOMAL RNA LARGE SUBUNIT METHYLTRANSFERASE K/L"/>
    <property type="match status" value="1"/>
</dbReference>
<keyword evidence="5 6" id="KW-0949">S-adenosyl-L-methionine</keyword>
<dbReference type="PANTHER" id="PTHR47313:SF1">
    <property type="entry name" value="RIBOSOMAL RNA LARGE SUBUNIT METHYLTRANSFERASE K_L"/>
    <property type="match status" value="1"/>
</dbReference>
<dbReference type="GO" id="GO:0003723">
    <property type="term" value="F:RNA binding"/>
    <property type="evidence" value="ECO:0007669"/>
    <property type="project" value="UniProtKB-UniRule"/>
</dbReference>
<dbReference type="PROSITE" id="PS00092">
    <property type="entry name" value="N6_MTASE"/>
    <property type="match status" value="1"/>
</dbReference>
<dbReference type="InterPro" id="IPR029063">
    <property type="entry name" value="SAM-dependent_MTases_sf"/>
</dbReference>
<dbReference type="STRING" id="565045.NOR51B_2017"/>
<dbReference type="CDD" id="cd11715">
    <property type="entry name" value="THUMP_AdoMetMT"/>
    <property type="match status" value="1"/>
</dbReference>
<dbReference type="InterPro" id="IPR017244">
    <property type="entry name" value="23SrRNA_methyltr_KL"/>
</dbReference>
<feature type="region of interest" description="Disordered" evidence="8">
    <location>
        <begin position="392"/>
        <end position="420"/>
    </location>
</feature>
<dbReference type="CDD" id="cd02440">
    <property type="entry name" value="AdoMet_MTases"/>
    <property type="match status" value="1"/>
</dbReference>
<dbReference type="GO" id="GO:0070043">
    <property type="term" value="F:rRNA (guanine-N7-)-methyltransferase activity"/>
    <property type="evidence" value="ECO:0007669"/>
    <property type="project" value="UniProtKB-UniRule"/>
</dbReference>
<dbReference type="Pfam" id="PF02926">
    <property type="entry name" value="THUMP"/>
    <property type="match status" value="1"/>
</dbReference>
<dbReference type="InterPro" id="IPR004114">
    <property type="entry name" value="THUMP_dom"/>
</dbReference>
<comment type="catalytic activity">
    <reaction evidence="6">
        <text>guanosine(2069) in 23S rRNA + S-adenosyl-L-methionine = N(2)-methylguanosine(2069) in 23S rRNA + S-adenosyl-L-homocysteine + H(+)</text>
        <dbReference type="Rhea" id="RHEA:43772"/>
        <dbReference type="Rhea" id="RHEA-COMP:10688"/>
        <dbReference type="Rhea" id="RHEA-COMP:10689"/>
        <dbReference type="ChEBI" id="CHEBI:15378"/>
        <dbReference type="ChEBI" id="CHEBI:57856"/>
        <dbReference type="ChEBI" id="CHEBI:59789"/>
        <dbReference type="ChEBI" id="CHEBI:74269"/>
        <dbReference type="ChEBI" id="CHEBI:74481"/>
        <dbReference type="EC" id="2.1.1.264"/>
    </reaction>
</comment>
<dbReference type="Pfam" id="PF10672">
    <property type="entry name" value="Methyltrans_SAM"/>
    <property type="match status" value="1"/>
</dbReference>
<evidence type="ECO:0000256" key="4">
    <source>
        <dbReference type="ARBA" id="ARBA00022679"/>
    </source>
</evidence>
<name>B8KYC8_9GAMM</name>
<feature type="domain" description="THUMP" evidence="9">
    <location>
        <begin position="45"/>
        <end position="156"/>
    </location>
</feature>
<dbReference type="NCBIfam" id="NF008748">
    <property type="entry name" value="PRK11783.1"/>
    <property type="match status" value="1"/>
</dbReference>
<keyword evidence="7" id="KW-0694">RNA-binding</keyword>
<evidence type="ECO:0000256" key="7">
    <source>
        <dbReference type="PROSITE-ProRule" id="PRU00529"/>
    </source>
</evidence>
<dbReference type="InterPro" id="IPR053943">
    <property type="entry name" value="RlmKL-like_Mtase_CS"/>
</dbReference>
<dbReference type="InterPro" id="IPR019614">
    <property type="entry name" value="SAM-dep_methyl-trfase"/>
</dbReference>
<dbReference type="InterPro" id="IPR054170">
    <property type="entry name" value="RlmL_1st"/>
</dbReference>
<evidence type="ECO:0000256" key="5">
    <source>
        <dbReference type="ARBA" id="ARBA00022691"/>
    </source>
</evidence>
<evidence type="ECO:0000259" key="9">
    <source>
        <dbReference type="PROSITE" id="PS51165"/>
    </source>
</evidence>
<dbReference type="Gene3D" id="3.40.50.150">
    <property type="entry name" value="Vaccinia Virus protein VP39"/>
    <property type="match status" value="2"/>
</dbReference>
<keyword evidence="11" id="KW-1185">Reference proteome</keyword>
<protein>
    <recommendedName>
        <fullName evidence="6">Ribosomal RNA large subunit methyltransferase K/L</fullName>
    </recommendedName>
    <domain>
        <recommendedName>
            <fullName evidence="6">23S rRNA m2G2445 methyltransferase</fullName>
            <ecNumber evidence="6">2.1.1.173</ecNumber>
        </recommendedName>
        <alternativeName>
            <fullName evidence="6">rRNA (guanine-N(2)-)-methyltransferase RlmL</fullName>
        </alternativeName>
    </domain>
    <domain>
        <recommendedName>
            <fullName evidence="6">23S rRNA m7G2069 methyltransferase</fullName>
            <ecNumber evidence="6">2.1.1.264</ecNumber>
        </recommendedName>
        <alternativeName>
            <fullName evidence="6">rRNA (guanine-N(7)-)-methyltransferase RlmK</fullName>
        </alternativeName>
    </domain>
</protein>
<dbReference type="InterPro" id="IPR000241">
    <property type="entry name" value="RlmKL-like_Mtase"/>
</dbReference>
<comment type="similarity">
    <text evidence="6">Belongs to the methyltransferase superfamily. RlmKL family.</text>
</comment>
<dbReference type="Gene3D" id="3.30.2130.30">
    <property type="match status" value="1"/>
</dbReference>
<dbReference type="Proteomes" id="UP000004699">
    <property type="component" value="Unassembled WGS sequence"/>
</dbReference>
<dbReference type="HAMAP" id="MF_01858">
    <property type="entry name" value="23SrRNA_methyltr_KL"/>
    <property type="match status" value="1"/>
</dbReference>
<proteinExistence type="inferred from homology"/>
<dbReference type="EC" id="2.1.1.264" evidence="6"/>
<dbReference type="eggNOG" id="COG0116">
    <property type="taxonomic scope" value="Bacteria"/>
</dbReference>
<keyword evidence="1 6" id="KW-0963">Cytoplasm</keyword>
<dbReference type="PROSITE" id="PS01261">
    <property type="entry name" value="UPF0020"/>
    <property type="match status" value="1"/>
</dbReference>
<comment type="function">
    <text evidence="6">Specifically methylates the guanine in position 2445 (m2G2445) and the guanine in position 2069 (m7G2069) of 23S rRNA.</text>
</comment>
<dbReference type="HOGENOM" id="CLU_014042_2_0_6"/>
<dbReference type="GO" id="GO:0005737">
    <property type="term" value="C:cytoplasm"/>
    <property type="evidence" value="ECO:0007669"/>
    <property type="project" value="UniProtKB-SubCell"/>
</dbReference>
<dbReference type="SUPFAM" id="SSF53335">
    <property type="entry name" value="S-adenosyl-L-methionine-dependent methyltransferases"/>
    <property type="match status" value="2"/>
</dbReference>
<keyword evidence="2 6" id="KW-0698">rRNA processing</keyword>
<dbReference type="OrthoDB" id="9809404at2"/>
<evidence type="ECO:0000313" key="11">
    <source>
        <dbReference type="Proteomes" id="UP000004699"/>
    </source>
</evidence>
<accession>B8KYC8</accession>
<sequence length="736" mass="82506">MAECQFLATCPKGLGGLLAQELESLGAVECRETPAGVAFSGSMALGYRVCLWSRIANRLLLILSQFAAESADDLYEGITRLAWQDHLAPEKTLAVDFSGRSDDIRNTQFGAQRCKDAVVDAIRARRGARPNVDLQSPDLRLNVRLHRGHVSVGIDLSGTSLHRRGYRLDGGKAPLKENLAAAVLMRCSWPELAAQGWPLIDPMCGSGTLLLEAALMAMNCAPGMHRERFGFHGWAQHSEAQWQAIVSDARDQQRPLVEGCELRGYDGDIRAVDRAQENARRLGFEDSVRIRCKPLNELVRPTHRVMPSGLIVCNPPWGERMGGADSLPFLYRQLGETLHREFQGWNAGILTSELALGRAVGLRSHKQYKLNNGAVDVQLLLFRLDAENRLSDPPAAVADPSGKGGDPWKKSHAPSPPETLSDGAIMFANRIKKNRRRLKSWLRTTGTTCYRIYDADIPEYAVAVDVYNDRLHVAEYAPPKDIDEAVAAARFNEAVAVLPTALSLPPDTEIACKRRQRQSGRDQYQRLAQRGERFVVDEGRVKLLVNLHDYLDTGLFLDHRPLRERIGKEARGGHFLNLFCYTGVATLHAALGGAITTTSVDLSNTYLRWFEDNLALNGLSERQHRAIRSDAREFLETSQQRFDLILLDPPSFSNSKSTDESFEVQRDHARLVAMTMKLLRPQGTLYFSNNRRRFKLDEHLETEFSVSDITSQTIPEDFIRRSNIHHCFRIRHCTDD</sequence>
<dbReference type="AlphaFoldDB" id="B8KYC8"/>
<evidence type="ECO:0000256" key="2">
    <source>
        <dbReference type="ARBA" id="ARBA00022552"/>
    </source>
</evidence>
<comment type="catalytic activity">
    <reaction evidence="6">
        <text>guanosine(2445) in 23S rRNA + S-adenosyl-L-methionine = N(2)-methylguanosine(2445) in 23S rRNA + S-adenosyl-L-homocysteine + H(+)</text>
        <dbReference type="Rhea" id="RHEA:42740"/>
        <dbReference type="Rhea" id="RHEA-COMP:10215"/>
        <dbReference type="Rhea" id="RHEA-COMP:10216"/>
        <dbReference type="ChEBI" id="CHEBI:15378"/>
        <dbReference type="ChEBI" id="CHEBI:57856"/>
        <dbReference type="ChEBI" id="CHEBI:59789"/>
        <dbReference type="ChEBI" id="CHEBI:74269"/>
        <dbReference type="ChEBI" id="CHEBI:74481"/>
        <dbReference type="EC" id="2.1.1.173"/>
    </reaction>
</comment>
<evidence type="ECO:0000256" key="8">
    <source>
        <dbReference type="SAM" id="MobiDB-lite"/>
    </source>
</evidence>
<evidence type="ECO:0000313" key="10">
    <source>
        <dbReference type="EMBL" id="EED36069.1"/>
    </source>
</evidence>
<dbReference type="PIRSF" id="PIRSF037618">
    <property type="entry name" value="RNA_Mtase_bacteria_prd"/>
    <property type="match status" value="1"/>
</dbReference>
<keyword evidence="3 6" id="KW-0489">Methyltransferase</keyword>
<evidence type="ECO:0000256" key="6">
    <source>
        <dbReference type="HAMAP-Rule" id="MF_01858"/>
    </source>
</evidence>
<dbReference type="Pfam" id="PF22020">
    <property type="entry name" value="RlmL_1st"/>
    <property type="match status" value="1"/>
</dbReference>
<dbReference type="eggNOG" id="COG1092">
    <property type="taxonomic scope" value="Bacteria"/>
</dbReference>
<keyword evidence="4 6" id="KW-0808">Transferase</keyword>
<dbReference type="RefSeq" id="WP_009020813.1">
    <property type="nucleotide sequence ID" value="NZ_DS999411.1"/>
</dbReference>
<dbReference type="PROSITE" id="PS51165">
    <property type="entry name" value="THUMP"/>
    <property type="match status" value="1"/>
</dbReference>
<dbReference type="Gene3D" id="3.30.750.80">
    <property type="entry name" value="RNA methyltransferase domain (HRMD) like"/>
    <property type="match status" value="1"/>
</dbReference>
<gene>
    <name evidence="6" type="primary">rlmL</name>
    <name evidence="10" type="ORF">NOR51B_2017</name>
</gene>
<evidence type="ECO:0000256" key="1">
    <source>
        <dbReference type="ARBA" id="ARBA00022490"/>
    </source>
</evidence>
<dbReference type="EC" id="2.1.1.173" evidence="6"/>
<comment type="subcellular location">
    <subcellularLocation>
        <location evidence="6">Cytoplasm</location>
    </subcellularLocation>
</comment>